<accession>A0A930YT20</accession>
<feature type="compositionally biased region" description="Pro residues" evidence="5">
    <location>
        <begin position="237"/>
        <end position="269"/>
    </location>
</feature>
<feature type="region of interest" description="Disordered" evidence="5">
    <location>
        <begin position="233"/>
        <end position="285"/>
    </location>
</feature>
<dbReference type="Proteomes" id="UP000772566">
    <property type="component" value="Unassembled WGS sequence"/>
</dbReference>
<dbReference type="Gene3D" id="2.60.40.10">
    <property type="entry name" value="Immunoglobulins"/>
    <property type="match status" value="2"/>
</dbReference>
<evidence type="ECO:0000256" key="6">
    <source>
        <dbReference type="SAM" id="Phobius"/>
    </source>
</evidence>
<keyword evidence="2" id="KW-0964">Secreted</keyword>
<keyword evidence="1" id="KW-0134">Cell wall</keyword>
<evidence type="ECO:0000259" key="7">
    <source>
        <dbReference type="PROSITE" id="PS50847"/>
    </source>
</evidence>
<keyword evidence="6" id="KW-0472">Membrane</keyword>
<dbReference type="PROSITE" id="PS50847">
    <property type="entry name" value="GRAM_POS_ANCHORING"/>
    <property type="match status" value="1"/>
</dbReference>
<keyword evidence="6" id="KW-1133">Transmembrane helix</keyword>
<sequence length="316" mass="33299">MKRYKNIVLAVLVALTLVVSVIAPRIAFADSNEISALAVDKYTREPIEGVHVVIYQGGSTIVAEGDTDADGYFRPYLPLPDGAYRVEQTTYKDGYVHQVDSVSYFFRDATYGLGDVVVAELENQPILGNIIVKVVDTDGNPIAGATLKATATNVAGPRIPTPPFTQTGILTMEADGSYSLTTGADGSVVIPNLMGNTSTTITQLTTIDGYQIDTTVRVGQITGTNTTATVTFVDPRIPAPTPAPDPTPAPEPQPEPTPAPEPQPQPQPEAPKAKKVKKSALPNTGDNALTLPLIIGVAGATVVVAGAALFLHKKRQ</sequence>
<evidence type="ECO:0000256" key="5">
    <source>
        <dbReference type="SAM" id="MobiDB-lite"/>
    </source>
</evidence>
<evidence type="ECO:0000256" key="4">
    <source>
        <dbReference type="ARBA" id="ARBA00023088"/>
    </source>
</evidence>
<evidence type="ECO:0000256" key="3">
    <source>
        <dbReference type="ARBA" id="ARBA00022729"/>
    </source>
</evidence>
<dbReference type="InterPro" id="IPR019931">
    <property type="entry name" value="LPXTG_anchor"/>
</dbReference>
<comment type="caution">
    <text evidence="8">The sequence shown here is derived from an EMBL/GenBank/DDBJ whole genome shotgun (WGS) entry which is preliminary data.</text>
</comment>
<gene>
    <name evidence="8" type="ORF">HXK23_02305</name>
</gene>
<proteinExistence type="predicted"/>
<keyword evidence="3" id="KW-0732">Signal</keyword>
<protein>
    <submittedName>
        <fullName evidence="8">LPXTG cell wall anchor domain-containing protein</fullName>
    </submittedName>
</protein>
<feature type="transmembrane region" description="Helical" evidence="6">
    <location>
        <begin position="289"/>
        <end position="311"/>
    </location>
</feature>
<dbReference type="AlphaFoldDB" id="A0A930YT20"/>
<dbReference type="SUPFAM" id="SSF49478">
    <property type="entry name" value="Cna protein B-type domain"/>
    <property type="match status" value="1"/>
</dbReference>
<dbReference type="EMBL" id="JABZGT010000092">
    <property type="protein sequence ID" value="MBF4809047.1"/>
    <property type="molecule type" value="Genomic_DNA"/>
</dbReference>
<organism evidence="8 9">
    <name type="scientific">Lancefieldella parvula</name>
    <dbReference type="NCBI Taxonomy" id="1382"/>
    <lineage>
        <taxon>Bacteria</taxon>
        <taxon>Bacillati</taxon>
        <taxon>Actinomycetota</taxon>
        <taxon>Coriobacteriia</taxon>
        <taxon>Coriobacteriales</taxon>
        <taxon>Atopobiaceae</taxon>
        <taxon>Lancefieldella</taxon>
    </lineage>
</organism>
<evidence type="ECO:0000313" key="8">
    <source>
        <dbReference type="EMBL" id="MBF4809047.1"/>
    </source>
</evidence>
<dbReference type="NCBIfam" id="TIGR01167">
    <property type="entry name" value="LPXTG_anchor"/>
    <property type="match status" value="1"/>
</dbReference>
<dbReference type="InterPro" id="IPR013783">
    <property type="entry name" value="Ig-like_fold"/>
</dbReference>
<evidence type="ECO:0000256" key="1">
    <source>
        <dbReference type="ARBA" id="ARBA00022512"/>
    </source>
</evidence>
<keyword evidence="4" id="KW-0572">Peptidoglycan-anchor</keyword>
<feature type="domain" description="Gram-positive cocci surface proteins LPxTG" evidence="7">
    <location>
        <begin position="281"/>
        <end position="316"/>
    </location>
</feature>
<reference evidence="8" key="1">
    <citation type="submission" date="2020-04" db="EMBL/GenBank/DDBJ databases">
        <title>Deep metagenomics examines the oral microbiome during advanced dental caries in children, revealing novel taxa and co-occurrences with host molecules.</title>
        <authorList>
            <person name="Baker J.L."/>
            <person name="Morton J.T."/>
            <person name="Dinis M."/>
            <person name="Alvarez R."/>
            <person name="Tran N.C."/>
            <person name="Knight R."/>
            <person name="Edlund A."/>
        </authorList>
    </citation>
    <scope>NUCLEOTIDE SEQUENCE</scope>
    <source>
        <strain evidence="8">JCVI_22A_bin.2</strain>
    </source>
</reference>
<evidence type="ECO:0000313" key="9">
    <source>
        <dbReference type="Proteomes" id="UP000772566"/>
    </source>
</evidence>
<name>A0A930YT20_9ACTN</name>
<keyword evidence="6" id="KW-0812">Transmembrane</keyword>
<dbReference type="GO" id="GO:0005975">
    <property type="term" value="P:carbohydrate metabolic process"/>
    <property type="evidence" value="ECO:0007669"/>
    <property type="project" value="UniProtKB-ARBA"/>
</dbReference>
<evidence type="ECO:0000256" key="2">
    <source>
        <dbReference type="ARBA" id="ARBA00022525"/>
    </source>
</evidence>